<gene>
    <name evidence="6" type="ORF">JKP88DRAFT_326219</name>
</gene>
<keyword evidence="7" id="KW-1185">Reference proteome</keyword>
<dbReference type="CDD" id="cd11296">
    <property type="entry name" value="O-FucT_like"/>
    <property type="match status" value="2"/>
</dbReference>
<keyword evidence="2" id="KW-0294">Fucose metabolism</keyword>
<dbReference type="OrthoDB" id="1882547at2759"/>
<reference evidence="6" key="1">
    <citation type="submission" date="2021-02" db="EMBL/GenBank/DDBJ databases">
        <title>First Annotated Genome of the Yellow-green Alga Tribonema minus.</title>
        <authorList>
            <person name="Mahan K.M."/>
        </authorList>
    </citation>
    <scope>NUCLEOTIDE SEQUENCE</scope>
    <source>
        <strain evidence="6">UTEX B ZZ1240</strain>
    </source>
</reference>
<feature type="signal peptide" evidence="5">
    <location>
        <begin position="1"/>
        <end position="22"/>
    </location>
</feature>
<dbReference type="PANTHER" id="PTHR31469">
    <property type="entry name" value="OS07G0633600 PROTEIN"/>
    <property type="match status" value="1"/>
</dbReference>
<comment type="caution">
    <text evidence="6">The sequence shown here is derived from an EMBL/GenBank/DDBJ whole genome shotgun (WGS) entry which is preliminary data.</text>
</comment>
<organism evidence="6 7">
    <name type="scientific">Tribonema minus</name>
    <dbReference type="NCBI Taxonomy" id="303371"/>
    <lineage>
        <taxon>Eukaryota</taxon>
        <taxon>Sar</taxon>
        <taxon>Stramenopiles</taxon>
        <taxon>Ochrophyta</taxon>
        <taxon>PX clade</taxon>
        <taxon>Xanthophyceae</taxon>
        <taxon>Tribonematales</taxon>
        <taxon>Tribonemataceae</taxon>
        <taxon>Tribonema</taxon>
    </lineage>
</organism>
<dbReference type="AlphaFoldDB" id="A0A836CC39"/>
<feature type="compositionally biased region" description="Low complexity" evidence="4">
    <location>
        <begin position="243"/>
        <end position="261"/>
    </location>
</feature>
<evidence type="ECO:0000256" key="3">
    <source>
        <dbReference type="ARBA" id="ARBA00023277"/>
    </source>
</evidence>
<dbReference type="EMBL" id="JAFCMP010000446">
    <property type="protein sequence ID" value="KAG5179633.1"/>
    <property type="molecule type" value="Genomic_DNA"/>
</dbReference>
<evidence type="ECO:0000256" key="5">
    <source>
        <dbReference type="SAM" id="SignalP"/>
    </source>
</evidence>
<keyword evidence="3" id="KW-0119">Carbohydrate metabolism</keyword>
<accession>A0A836CC39</accession>
<evidence type="ECO:0000256" key="1">
    <source>
        <dbReference type="ARBA" id="ARBA00022679"/>
    </source>
</evidence>
<feature type="region of interest" description="Disordered" evidence="4">
    <location>
        <begin position="39"/>
        <end position="261"/>
    </location>
</feature>
<dbReference type="InterPro" id="IPR019378">
    <property type="entry name" value="GDP-Fuc_O-FucTrfase"/>
</dbReference>
<feature type="compositionally biased region" description="Low complexity" evidence="4">
    <location>
        <begin position="90"/>
        <end position="116"/>
    </location>
</feature>
<evidence type="ECO:0000256" key="4">
    <source>
        <dbReference type="SAM" id="MobiDB-lite"/>
    </source>
</evidence>
<dbReference type="Gene3D" id="3.40.50.11350">
    <property type="match status" value="2"/>
</dbReference>
<evidence type="ECO:0008006" key="8">
    <source>
        <dbReference type="Google" id="ProtNLM"/>
    </source>
</evidence>
<keyword evidence="1" id="KW-0808">Transferase</keyword>
<dbReference type="Proteomes" id="UP000664859">
    <property type="component" value="Unassembled WGS sequence"/>
</dbReference>
<evidence type="ECO:0000256" key="2">
    <source>
        <dbReference type="ARBA" id="ARBA00023253"/>
    </source>
</evidence>
<dbReference type="GO" id="GO:0006004">
    <property type="term" value="P:fucose metabolic process"/>
    <property type="evidence" value="ECO:0007669"/>
    <property type="project" value="UniProtKB-KW"/>
</dbReference>
<dbReference type="GO" id="GO:0016740">
    <property type="term" value="F:transferase activity"/>
    <property type="evidence" value="ECO:0007669"/>
    <property type="project" value="UniProtKB-KW"/>
</dbReference>
<name>A0A836CC39_9STRA</name>
<sequence length="1258" mass="145224">MALAAVCTMVALSSLFQGRALSLKGPPDDGLLLRVEDDSLQHKQSKQQKSQLQQDVDPDLKRPVPDITAYTLPPKVSPDLLEKVPKDFGAQKPDAKAVAAAAADAQQQKELQQQLQRQKEEKEQQLREAKEREQRDRERQEQQQREQEERLQREKEEQQRHEQQEREQAEQKARAEEEARQREQQERERKEREEREQKEREERERDEREQRERQEQEEREQHEREQRESEQQQQQQGEEEEQQQQPAAQAERQTPEQVRQLLQQRAQTLRERALQRQQEWAAEGGVRPGQLQCDVHQGEARDNIKNIAYWKHVADDIDGHPKLKEIWALGPEEKYVTFEMDWGGWNNIRMGAETVVAFASMTGRTLVLPPLHGLYLQHHGDPLGLSDYYTPDFLAFPDRVKIITTREYLALKDADNGGLGVMPDKPTAEMSHDEIYRFYAKVAEQYVVGVPEMDPGHTAFVFPDRAGEAIDASDPRGCITLYIEDNNTHPGKNLTSDAATGSFATSDYADNKDLQDWLAGRELLEYDKVWQDTPVIHWSNPKTRLLTIFHTFMYHMDPSVNRYHMRLIRDMMHYRDEVFCKASQVIALVNADAGPRGWSSFHLRLGDFQFEESTKIPMPQIVADAAEYLEPRELLYIATDEKDRGVFEPFRSSGHDVRFLDDYWARAGLDELSNGNFVGMVESAVAAHGRVFTGSWWSTFTAHIVRFRGYIGRPHEAAYYTYRDRRKFLHGYRPPESPYWISEWYQGWEGIDEASGGTMQCDVHQGDGAHSIENIAYWKKLPKDEHGHPKLKEIKALGGPREQYVTFEMDWGGWNNIRMGVETVVAFASMTGRTLVLPPVHGLYLQNGGEPLALTDYYSPDLINYPNRLATVTTHEYLARMDADNGGLGVMPDKPTAEMDHDDIYKFYEKVAGQYAAGLPELNCGQTAIVFPDKAGEVIDMGDPRYSGNKDFTDWLAEREIIQYDSRWQEARVIHWSNARTRLLTIYHTFLYHMDPSVNRYQMRLIRDMMHYRDEVFCKASQPMRYRKEVFCKASQVVTQVKRDAGAGGWSSFHLRLGDFQFEASTKIPMGDIAGDAEEYLQPREMVYIATDERNKTLFEPFWERHTVRFLDDYWKSAGLDELSNGNFVGMVESVVAAYGRTFTGSWWSTFSAHIQRLHGYLGFPRDSVWYTYRERRKFAHADKPPESPYWISATHATTIAMSSAQFTQCCKAITIRTIATLRSVGAHCGACLIVVAFVVAAEWYQGWEDIDEASPSR</sequence>
<evidence type="ECO:0000313" key="6">
    <source>
        <dbReference type="EMBL" id="KAG5179633.1"/>
    </source>
</evidence>
<feature type="chain" id="PRO_5032397858" description="Beta-N-acetylhexosaminidase" evidence="5">
    <location>
        <begin position="23"/>
        <end position="1258"/>
    </location>
</feature>
<keyword evidence="5" id="KW-0732">Signal</keyword>
<dbReference type="PANTHER" id="PTHR31469:SF8">
    <property type="entry name" value="OS07G0641000 PROTEIN"/>
    <property type="match status" value="1"/>
</dbReference>
<evidence type="ECO:0000313" key="7">
    <source>
        <dbReference type="Proteomes" id="UP000664859"/>
    </source>
</evidence>
<feature type="compositionally biased region" description="Basic and acidic residues" evidence="4">
    <location>
        <begin position="117"/>
        <end position="230"/>
    </location>
</feature>
<protein>
    <recommendedName>
        <fullName evidence="8">Beta-N-acetylhexosaminidase</fullName>
    </recommendedName>
</protein>
<dbReference type="Pfam" id="PF10250">
    <property type="entry name" value="O-FucT"/>
    <property type="match status" value="2"/>
</dbReference>
<proteinExistence type="predicted"/>